<evidence type="ECO:0000256" key="3">
    <source>
        <dbReference type="PROSITE-ProRule" id="PRU00339"/>
    </source>
</evidence>
<sequence length="225" mass="25978">METPNNTIFEAGAVFYTEKEGKFSLFKLIKHDVEFKTYHVKIYTPVDLLPQKEDLDKLPVMAYHAPIDESGFENPQLLATTEIKDNDLIGYLEYIKQTGNIDEVIQYASKYYQEAYQLNNQKEYEQAIAKYSKAIELIPNFFEAIDNRAFSKMDLGHWEAAAEDFKLSLSVNPDSFLAIFSIGECYFKATEYAKAKEYFEQAAVLDPDHQLPKQFLAQTLEQMKS</sequence>
<dbReference type="InterPro" id="IPR019734">
    <property type="entry name" value="TPR_rpt"/>
</dbReference>
<gene>
    <name evidence="4" type="ORF">HELGO_WM33489</name>
</gene>
<dbReference type="AlphaFoldDB" id="A0A6S6SNE9"/>
<evidence type="ECO:0000256" key="2">
    <source>
        <dbReference type="ARBA" id="ARBA00022803"/>
    </source>
</evidence>
<dbReference type="PANTHER" id="PTHR45831:SF2">
    <property type="entry name" value="LD24721P"/>
    <property type="match status" value="1"/>
</dbReference>
<dbReference type="InterPro" id="IPR047150">
    <property type="entry name" value="SGT"/>
</dbReference>
<feature type="repeat" description="TPR" evidence="3">
    <location>
        <begin position="108"/>
        <end position="141"/>
    </location>
</feature>
<dbReference type="GO" id="GO:0006620">
    <property type="term" value="P:post-translational protein targeting to endoplasmic reticulum membrane"/>
    <property type="evidence" value="ECO:0007669"/>
    <property type="project" value="TreeGrafter"/>
</dbReference>
<evidence type="ECO:0000256" key="1">
    <source>
        <dbReference type="ARBA" id="ARBA00022737"/>
    </source>
</evidence>
<dbReference type="GO" id="GO:0072380">
    <property type="term" value="C:TRC complex"/>
    <property type="evidence" value="ECO:0007669"/>
    <property type="project" value="TreeGrafter"/>
</dbReference>
<dbReference type="Gene3D" id="1.25.40.10">
    <property type="entry name" value="Tetratricopeptide repeat domain"/>
    <property type="match status" value="1"/>
</dbReference>
<dbReference type="PROSITE" id="PS50005">
    <property type="entry name" value="TPR"/>
    <property type="match status" value="2"/>
</dbReference>
<keyword evidence="2 3" id="KW-0802">TPR repeat</keyword>
<organism evidence="4">
    <name type="scientific">uncultured Aureispira sp</name>
    <dbReference type="NCBI Taxonomy" id="1331704"/>
    <lineage>
        <taxon>Bacteria</taxon>
        <taxon>Pseudomonadati</taxon>
        <taxon>Bacteroidota</taxon>
        <taxon>Saprospiria</taxon>
        <taxon>Saprospirales</taxon>
        <taxon>Saprospiraceae</taxon>
        <taxon>Aureispira</taxon>
        <taxon>environmental samples</taxon>
    </lineage>
</organism>
<dbReference type="SMART" id="SM00028">
    <property type="entry name" value="TPR"/>
    <property type="match status" value="3"/>
</dbReference>
<keyword evidence="1" id="KW-0677">Repeat</keyword>
<reference evidence="4" key="1">
    <citation type="submission" date="2020-01" db="EMBL/GenBank/DDBJ databases">
        <authorList>
            <person name="Meier V. D."/>
            <person name="Meier V D."/>
        </authorList>
    </citation>
    <scope>NUCLEOTIDE SEQUENCE</scope>
    <source>
        <strain evidence="4">HLG_WM_MAG_10</strain>
    </source>
</reference>
<dbReference type="InterPro" id="IPR011990">
    <property type="entry name" value="TPR-like_helical_dom_sf"/>
</dbReference>
<feature type="repeat" description="TPR" evidence="3">
    <location>
        <begin position="176"/>
        <end position="209"/>
    </location>
</feature>
<dbReference type="GO" id="GO:0016020">
    <property type="term" value="C:membrane"/>
    <property type="evidence" value="ECO:0007669"/>
    <property type="project" value="TreeGrafter"/>
</dbReference>
<dbReference type="GO" id="GO:0060090">
    <property type="term" value="F:molecular adaptor activity"/>
    <property type="evidence" value="ECO:0007669"/>
    <property type="project" value="TreeGrafter"/>
</dbReference>
<evidence type="ECO:0000313" key="4">
    <source>
        <dbReference type="EMBL" id="CAA6804238.1"/>
    </source>
</evidence>
<dbReference type="Pfam" id="PF07719">
    <property type="entry name" value="TPR_2"/>
    <property type="match status" value="1"/>
</dbReference>
<name>A0A6S6SNE9_9BACT</name>
<protein>
    <submittedName>
        <fullName evidence="4">Tetratricopeptide repeat-containing protein</fullName>
    </submittedName>
</protein>
<dbReference type="InterPro" id="IPR013105">
    <property type="entry name" value="TPR_2"/>
</dbReference>
<accession>A0A6S6SNE9</accession>
<dbReference type="PANTHER" id="PTHR45831">
    <property type="entry name" value="LD24721P"/>
    <property type="match status" value="1"/>
</dbReference>
<proteinExistence type="predicted"/>
<dbReference type="EMBL" id="CACVAQ010000097">
    <property type="protein sequence ID" value="CAA6804238.1"/>
    <property type="molecule type" value="Genomic_DNA"/>
</dbReference>
<dbReference type="SUPFAM" id="SSF48452">
    <property type="entry name" value="TPR-like"/>
    <property type="match status" value="1"/>
</dbReference>